<dbReference type="EMBL" id="FQYR01000005">
    <property type="protein sequence ID" value="SHJ97659.1"/>
    <property type="molecule type" value="Genomic_DNA"/>
</dbReference>
<dbReference type="RefSeq" id="WP_200797132.1">
    <property type="nucleotide sequence ID" value="NZ_FQYR01000005.1"/>
</dbReference>
<dbReference type="AlphaFoldDB" id="A0A1M6NPK8"/>
<dbReference type="PANTHER" id="PTHR31862:SF1">
    <property type="entry name" value="UPF0261 DOMAIN PROTEIN (AFU_ORTHOLOGUE AFUA_1G10120)"/>
    <property type="match status" value="1"/>
</dbReference>
<reference evidence="3 4" key="1">
    <citation type="submission" date="2016-11" db="EMBL/GenBank/DDBJ databases">
        <authorList>
            <person name="Jaros S."/>
            <person name="Januszkiewicz K."/>
            <person name="Wedrychowicz H."/>
        </authorList>
    </citation>
    <scope>NUCLEOTIDE SEQUENCE [LARGE SCALE GENOMIC DNA]</scope>
    <source>
        <strain evidence="3 4">DSM 18772</strain>
    </source>
</reference>
<dbReference type="InParanoid" id="A0A1M6NPK8"/>
<accession>A0A1M6NPK8</accession>
<dbReference type="InterPro" id="IPR056778">
    <property type="entry name" value="UPF0261_C"/>
</dbReference>
<evidence type="ECO:0000259" key="2">
    <source>
        <dbReference type="Pfam" id="PF23189"/>
    </source>
</evidence>
<dbReference type="InterPro" id="IPR008322">
    <property type="entry name" value="UPF0261"/>
</dbReference>
<evidence type="ECO:0000313" key="3">
    <source>
        <dbReference type="EMBL" id="SHJ97659.1"/>
    </source>
</evidence>
<sequence length="410" mass="43302">MASTPNIKTIAILGTLDTKGHEHAFVAELIKQQGHNVVMIDVGTGAEPQVKPDITRHEVAEAAGLDLQPLLENQDRGECVVAMSKAAPVLLKQLQERGEIDGVISLGGGGGTSLATSAMRALPIGFPKVMVSTLASGNTAHYLGTKDITMIPAIVDVAGLNSISKTIFTRAAGAICGMVESEVDTSTDKPLIAASMFGNTTDCINIAKGVLEEAGYEVLVFHSTGAGGRSMEALIDSGMVQGVLDITTTEWADELTGATLTAGPERMDAMTRAQVPAVIAPGCLDMANFGERETVPGKYSNRLFYIHNPQVTLMRTNAEECAELGKIIAEKANANPAPTAILIPSKAISVISAKGQSFHDPVADRALFESINQHARREVLTFDEKINSPAFAKAAAHKLLELIKINKQPN</sequence>
<keyword evidence="4" id="KW-1185">Reference proteome</keyword>
<evidence type="ECO:0000259" key="1">
    <source>
        <dbReference type="Pfam" id="PF06792"/>
    </source>
</evidence>
<proteinExistence type="predicted"/>
<dbReference type="Proteomes" id="UP000184510">
    <property type="component" value="Unassembled WGS sequence"/>
</dbReference>
<feature type="domain" description="UPF0261" evidence="2">
    <location>
        <begin position="189"/>
        <end position="403"/>
    </location>
</feature>
<dbReference type="InterPro" id="IPR044122">
    <property type="entry name" value="UPF0261_N"/>
</dbReference>
<dbReference type="CDD" id="cd15488">
    <property type="entry name" value="Tm-1-like"/>
    <property type="match status" value="1"/>
</dbReference>
<feature type="domain" description="UPF0261" evidence="1">
    <location>
        <begin position="8"/>
        <end position="182"/>
    </location>
</feature>
<evidence type="ECO:0000313" key="4">
    <source>
        <dbReference type="Proteomes" id="UP000184510"/>
    </source>
</evidence>
<dbReference type="Pfam" id="PF23189">
    <property type="entry name" value="UPF0261_C"/>
    <property type="match status" value="1"/>
</dbReference>
<dbReference type="PANTHER" id="PTHR31862">
    <property type="entry name" value="UPF0261 DOMAIN PROTEIN (AFU_ORTHOLOGUE AFUA_1G10120)"/>
    <property type="match status" value="1"/>
</dbReference>
<dbReference type="Gene3D" id="3.40.50.12020">
    <property type="entry name" value="Uncharacterised protein family UPF0261, NN domain"/>
    <property type="match status" value="1"/>
</dbReference>
<gene>
    <name evidence="3" type="ORF">SAMN02745181_2923</name>
</gene>
<dbReference type="NCBIfam" id="NF002674">
    <property type="entry name" value="PRK02399.1-2"/>
    <property type="match status" value="1"/>
</dbReference>
<protein>
    <submittedName>
        <fullName evidence="3">Uncharacterized protein, UPF0261 family</fullName>
    </submittedName>
</protein>
<organism evidence="3 4">
    <name type="scientific">Rubritalea squalenifaciens DSM 18772</name>
    <dbReference type="NCBI Taxonomy" id="1123071"/>
    <lineage>
        <taxon>Bacteria</taxon>
        <taxon>Pseudomonadati</taxon>
        <taxon>Verrucomicrobiota</taxon>
        <taxon>Verrucomicrobiia</taxon>
        <taxon>Verrucomicrobiales</taxon>
        <taxon>Rubritaleaceae</taxon>
        <taxon>Rubritalea</taxon>
    </lineage>
</organism>
<dbReference type="PIRSF" id="PIRSF033271">
    <property type="entry name" value="UCP033271"/>
    <property type="match status" value="1"/>
</dbReference>
<name>A0A1M6NPK8_9BACT</name>
<dbReference type="STRING" id="1123071.SAMN02745181_2923"/>
<dbReference type="Gene3D" id="3.40.50.12030">
    <property type="entry name" value="Uncharacterised protein family UPF0261, NC domain"/>
    <property type="match status" value="1"/>
</dbReference>
<dbReference type="InterPro" id="IPR051353">
    <property type="entry name" value="Tobamovirus_resist_UPF0261"/>
</dbReference>
<dbReference type="Pfam" id="PF06792">
    <property type="entry name" value="UPF0261"/>
    <property type="match status" value="1"/>
</dbReference>